<dbReference type="AlphaFoldDB" id="A0A1I6S0I4"/>
<evidence type="ECO:0008006" key="5">
    <source>
        <dbReference type="Google" id="ProtNLM"/>
    </source>
</evidence>
<keyword evidence="1" id="KW-0472">Membrane</keyword>
<name>A0A1I6S0I4_9CAUL</name>
<feature type="chain" id="PRO_5011550513" description="DUF998 domain-containing protein" evidence="2">
    <location>
        <begin position="20"/>
        <end position="201"/>
    </location>
</feature>
<evidence type="ECO:0000256" key="2">
    <source>
        <dbReference type="SAM" id="SignalP"/>
    </source>
</evidence>
<dbReference type="EMBL" id="FOZV01000004">
    <property type="protein sequence ID" value="SFS70473.1"/>
    <property type="molecule type" value="Genomic_DNA"/>
</dbReference>
<feature type="signal peptide" evidence="2">
    <location>
        <begin position="1"/>
        <end position="19"/>
    </location>
</feature>
<evidence type="ECO:0000256" key="1">
    <source>
        <dbReference type="SAM" id="Phobius"/>
    </source>
</evidence>
<keyword evidence="4" id="KW-1185">Reference proteome</keyword>
<accession>A0A1I6S0I4</accession>
<dbReference type="Proteomes" id="UP000198788">
    <property type="component" value="Unassembled WGS sequence"/>
</dbReference>
<dbReference type="Pfam" id="PF06197">
    <property type="entry name" value="DUF998"/>
    <property type="match status" value="1"/>
</dbReference>
<dbReference type="STRING" id="871741.SAMN05192570_2064"/>
<gene>
    <name evidence="3" type="ORF">SAMN05192570_2064</name>
</gene>
<dbReference type="RefSeq" id="WP_092309976.1">
    <property type="nucleotide sequence ID" value="NZ_FOZV01000004.1"/>
</dbReference>
<dbReference type="OrthoDB" id="679392at2"/>
<evidence type="ECO:0000313" key="4">
    <source>
        <dbReference type="Proteomes" id="UP000198788"/>
    </source>
</evidence>
<keyword evidence="1" id="KW-0812">Transmembrane</keyword>
<keyword evidence="2" id="KW-0732">Signal</keyword>
<dbReference type="InterPro" id="IPR009339">
    <property type="entry name" value="DUF998"/>
</dbReference>
<feature type="transmembrane region" description="Helical" evidence="1">
    <location>
        <begin position="78"/>
        <end position="99"/>
    </location>
</feature>
<feature type="transmembrane region" description="Helical" evidence="1">
    <location>
        <begin position="119"/>
        <end position="139"/>
    </location>
</feature>
<evidence type="ECO:0000313" key="3">
    <source>
        <dbReference type="EMBL" id="SFS70473.1"/>
    </source>
</evidence>
<feature type="transmembrane region" description="Helical" evidence="1">
    <location>
        <begin position="151"/>
        <end position="170"/>
    </location>
</feature>
<proteinExistence type="predicted"/>
<keyword evidence="1" id="KW-1133">Transmembrane helix</keyword>
<organism evidence="3 4">
    <name type="scientific">Brevundimonas viscosa</name>
    <dbReference type="NCBI Taxonomy" id="871741"/>
    <lineage>
        <taxon>Bacteria</taxon>
        <taxon>Pseudomonadati</taxon>
        <taxon>Pseudomonadota</taxon>
        <taxon>Alphaproteobacteria</taxon>
        <taxon>Caulobacterales</taxon>
        <taxon>Caulobacteraceae</taxon>
        <taxon>Brevundimonas</taxon>
    </lineage>
</organism>
<protein>
    <recommendedName>
        <fullName evidence="5">DUF998 domain-containing protein</fullName>
    </recommendedName>
</protein>
<feature type="transmembrane region" description="Helical" evidence="1">
    <location>
        <begin position="50"/>
        <end position="69"/>
    </location>
</feature>
<feature type="transmembrane region" description="Helical" evidence="1">
    <location>
        <begin position="176"/>
        <end position="195"/>
    </location>
</feature>
<sequence length="201" mass="20506">MRALAFACAVLGLSILLVAAVAGGLATPGYDHARQYISELGATGAATGPAVSAAFIVSGGLQAAFWLMCIRLLPGSRLVAAGFLLSALNGLGLLAGGVFPCDAGCSLSDPSLSAVLHDVLGGLGYLCGVAGILLVAMSWRTRPEFRRLSGLALLCGMPGVMLIWMIHPGFELFGLAQRGLELAIAVWTLAVAFAIRRAPAG</sequence>
<reference evidence="4" key="1">
    <citation type="submission" date="2016-10" db="EMBL/GenBank/DDBJ databases">
        <authorList>
            <person name="Varghese N."/>
            <person name="Submissions S."/>
        </authorList>
    </citation>
    <scope>NUCLEOTIDE SEQUENCE [LARGE SCALE GENOMIC DNA]</scope>
    <source>
        <strain evidence="4">CGMCC 1.10683</strain>
    </source>
</reference>